<dbReference type="InterPro" id="IPR001647">
    <property type="entry name" value="HTH_TetR"/>
</dbReference>
<evidence type="ECO:0000256" key="4">
    <source>
        <dbReference type="PROSITE-ProRule" id="PRU00335"/>
    </source>
</evidence>
<dbReference type="RefSeq" id="WP_267944727.1">
    <property type="nucleotide sequence ID" value="NZ_CP113264.1"/>
</dbReference>
<keyword evidence="2 4" id="KW-0238">DNA-binding</keyword>
<dbReference type="Proteomes" id="UP001156498">
    <property type="component" value="Chromosome"/>
</dbReference>
<dbReference type="InterPro" id="IPR023772">
    <property type="entry name" value="DNA-bd_HTH_TetR-type_CS"/>
</dbReference>
<evidence type="ECO:0000313" key="6">
    <source>
        <dbReference type="EMBL" id="WAE70924.1"/>
    </source>
</evidence>
<sequence length="185" mass="19919">MARWNPGTQGRLEQAALELFTDHGYDNVTVARIAERAGITRRSFFRYFPDKREVLFGGSERLSAAVAQAVLAADADDAPVTAVFSAFSQVGARLADYVDHAAERRAVIETSPDLQEGDRTKLADLAGAVGDALVQRGVEPGSARIVARVAAVFYQEAFERWVDAGGEEEFGSCLLAAAASLQEVR</sequence>
<dbReference type="PANTHER" id="PTHR30055">
    <property type="entry name" value="HTH-TYPE TRANSCRIPTIONAL REGULATOR RUTR"/>
    <property type="match status" value="1"/>
</dbReference>
<dbReference type="EMBL" id="CP113264">
    <property type="protein sequence ID" value="WAE70924.1"/>
    <property type="molecule type" value="Genomic_DNA"/>
</dbReference>
<keyword evidence="3" id="KW-0804">Transcription</keyword>
<dbReference type="PROSITE" id="PS01081">
    <property type="entry name" value="HTH_TETR_1"/>
    <property type="match status" value="1"/>
</dbReference>
<reference evidence="6 7" key="1">
    <citation type="journal article" date="2013" name="Int. J. Syst. Evol. Microbiol.">
        <title>Description of Streptomonospora sediminis sp. nov. and Streptomonospora nanhaiensis sp. nov., and reclassification of Nocardiopsis arabia Hozzein &amp; Goodfellow 2008 as Streptomonospora arabica comb. nov. and emended description of the genus Streptomonospora.</title>
        <authorList>
            <person name="Zhang D.F."/>
            <person name="Pan H.Q."/>
            <person name="He J."/>
            <person name="Zhang X.M."/>
            <person name="Zhang Y.G."/>
            <person name="Klenk H.P."/>
            <person name="Hu J.C."/>
            <person name="Li W.J."/>
        </authorList>
    </citation>
    <scope>NUCLEOTIDE SEQUENCE [LARGE SCALE GENOMIC DNA]</scope>
    <source>
        <strain evidence="6 7">12A09</strain>
    </source>
</reference>
<keyword evidence="7" id="KW-1185">Reference proteome</keyword>
<evidence type="ECO:0000313" key="7">
    <source>
        <dbReference type="Proteomes" id="UP001156498"/>
    </source>
</evidence>
<evidence type="ECO:0000256" key="1">
    <source>
        <dbReference type="ARBA" id="ARBA00023015"/>
    </source>
</evidence>
<feature type="domain" description="HTH tetR-type" evidence="5">
    <location>
        <begin position="6"/>
        <end position="66"/>
    </location>
</feature>
<dbReference type="PRINTS" id="PR00455">
    <property type="entry name" value="HTHTETR"/>
</dbReference>
<dbReference type="PROSITE" id="PS50977">
    <property type="entry name" value="HTH_TETR_2"/>
    <property type="match status" value="1"/>
</dbReference>
<accession>A0ABY6YFB6</accession>
<gene>
    <name evidence="6" type="ORF">OUQ99_16930</name>
</gene>
<organism evidence="6 7">
    <name type="scientific">Streptomonospora nanhaiensis</name>
    <dbReference type="NCBI Taxonomy" id="1323731"/>
    <lineage>
        <taxon>Bacteria</taxon>
        <taxon>Bacillati</taxon>
        <taxon>Actinomycetota</taxon>
        <taxon>Actinomycetes</taxon>
        <taxon>Streptosporangiales</taxon>
        <taxon>Nocardiopsidaceae</taxon>
        <taxon>Streptomonospora</taxon>
    </lineage>
</organism>
<dbReference type="Gene3D" id="1.10.357.10">
    <property type="entry name" value="Tetracycline Repressor, domain 2"/>
    <property type="match status" value="1"/>
</dbReference>
<dbReference type="InterPro" id="IPR009057">
    <property type="entry name" value="Homeodomain-like_sf"/>
</dbReference>
<dbReference type="Pfam" id="PF00440">
    <property type="entry name" value="TetR_N"/>
    <property type="match status" value="1"/>
</dbReference>
<evidence type="ECO:0000259" key="5">
    <source>
        <dbReference type="PROSITE" id="PS50977"/>
    </source>
</evidence>
<name>A0ABY6YFB6_9ACTN</name>
<feature type="DNA-binding region" description="H-T-H motif" evidence="4">
    <location>
        <begin position="29"/>
        <end position="48"/>
    </location>
</feature>
<proteinExistence type="predicted"/>
<dbReference type="PANTHER" id="PTHR30055:SF238">
    <property type="entry name" value="MYCOFACTOCIN BIOSYNTHESIS TRANSCRIPTIONAL REGULATOR MFTR-RELATED"/>
    <property type="match status" value="1"/>
</dbReference>
<dbReference type="SUPFAM" id="SSF46689">
    <property type="entry name" value="Homeodomain-like"/>
    <property type="match status" value="1"/>
</dbReference>
<keyword evidence="1" id="KW-0805">Transcription regulation</keyword>
<evidence type="ECO:0000256" key="2">
    <source>
        <dbReference type="ARBA" id="ARBA00023125"/>
    </source>
</evidence>
<dbReference type="InterPro" id="IPR050109">
    <property type="entry name" value="HTH-type_TetR-like_transc_reg"/>
</dbReference>
<protein>
    <submittedName>
        <fullName evidence="6">TetR family transcriptional regulator</fullName>
    </submittedName>
</protein>
<evidence type="ECO:0000256" key="3">
    <source>
        <dbReference type="ARBA" id="ARBA00023163"/>
    </source>
</evidence>